<feature type="transmembrane region" description="Helical" evidence="1">
    <location>
        <begin position="6"/>
        <end position="24"/>
    </location>
</feature>
<gene>
    <name evidence="2" type="ORF">OKA_03603</name>
</gene>
<keyword evidence="1" id="KW-1133">Transmembrane helix</keyword>
<proteinExistence type="predicted"/>
<evidence type="ECO:0000256" key="1">
    <source>
        <dbReference type="SAM" id="Phobius"/>
    </source>
</evidence>
<dbReference type="RefSeq" id="WP_002342646.1">
    <property type="nucleotide sequence ID" value="NZ_KB029912.1"/>
</dbReference>
<keyword evidence="1" id="KW-0812">Transmembrane</keyword>
<feature type="transmembrane region" description="Helical" evidence="1">
    <location>
        <begin position="31"/>
        <end position="48"/>
    </location>
</feature>
<dbReference type="EMBL" id="AHXS01000006">
    <property type="protein sequence ID" value="ELB41357.1"/>
    <property type="molecule type" value="Genomic_DNA"/>
</dbReference>
<comment type="caution">
    <text evidence="2">The sequence shown here is derived from an EMBL/GenBank/DDBJ whole genome shotgun (WGS) entry which is preliminary data.</text>
</comment>
<dbReference type="AlphaFoldDB" id="A0A829A972"/>
<keyword evidence="1" id="KW-0472">Membrane</keyword>
<evidence type="ECO:0000313" key="3">
    <source>
        <dbReference type="Proteomes" id="UP000010504"/>
    </source>
</evidence>
<dbReference type="Proteomes" id="UP000010504">
    <property type="component" value="Unassembled WGS sequence"/>
</dbReference>
<sequence length="89" mass="10756">MIAIGQFVFYIPFFIMLSILFYYIKWTKKKFSVLLASLPAVYFTYQIFSFRHWETTSVLVIHIIELTLAVVLLIIWIYFLYMICQIKLE</sequence>
<feature type="transmembrane region" description="Helical" evidence="1">
    <location>
        <begin position="60"/>
        <end position="81"/>
    </location>
</feature>
<protein>
    <recommendedName>
        <fullName evidence="4">Glucose uptake protein</fullName>
    </recommendedName>
</protein>
<name>A0A829A972_ENTFC</name>
<reference evidence="2 3" key="1">
    <citation type="submission" date="2012-12" db="EMBL/GenBank/DDBJ databases">
        <title>The Genome Sequence of Enterococcus faecium E2039.</title>
        <authorList>
            <consortium name="The Broad Institute Genome Sequencing Platform"/>
            <consortium name="The Broad Institute Genome Sequencing Center for Infectious Disease"/>
            <person name="Earl A.M."/>
            <person name="Gilmore M.S."/>
            <person name="van Schaik W."/>
            <person name="Lebreton F."/>
            <person name="Willems R.J."/>
            <person name="Walker B."/>
            <person name="Young S.K."/>
            <person name="Zeng Q."/>
            <person name="Gargeya S."/>
            <person name="Fitzgerald M."/>
            <person name="Haas B."/>
            <person name="Abouelleil A."/>
            <person name="Alvarado L."/>
            <person name="Arachchi H.M."/>
            <person name="Berlin A.M."/>
            <person name="Chapman S.B."/>
            <person name="Dewar J."/>
            <person name="Goldberg J."/>
            <person name="Griggs A."/>
            <person name="Gujja S."/>
            <person name="Hansen M."/>
            <person name="Howarth C."/>
            <person name="Imamovic A."/>
            <person name="Larimer J."/>
            <person name="McCowan C."/>
            <person name="Murphy C."/>
            <person name="Neiman D."/>
            <person name="Pearson M."/>
            <person name="Priest M."/>
            <person name="Roberts A."/>
            <person name="Saif S."/>
            <person name="Shea T."/>
            <person name="Sisk P."/>
            <person name="Sykes S."/>
            <person name="Wortman J."/>
            <person name="Nusbaum C."/>
            <person name="Birren B."/>
        </authorList>
    </citation>
    <scope>NUCLEOTIDE SEQUENCE [LARGE SCALE GENOMIC DNA]</scope>
    <source>
        <strain evidence="2 3">E2039</strain>
    </source>
</reference>
<organism evidence="2 3">
    <name type="scientific">Enterococcus faecium EnGen0026</name>
    <dbReference type="NCBI Taxonomy" id="1138917"/>
    <lineage>
        <taxon>Bacteria</taxon>
        <taxon>Bacillati</taxon>
        <taxon>Bacillota</taxon>
        <taxon>Bacilli</taxon>
        <taxon>Lactobacillales</taxon>
        <taxon>Enterococcaceae</taxon>
        <taxon>Enterococcus</taxon>
    </lineage>
</organism>
<evidence type="ECO:0008006" key="4">
    <source>
        <dbReference type="Google" id="ProtNLM"/>
    </source>
</evidence>
<evidence type="ECO:0000313" key="2">
    <source>
        <dbReference type="EMBL" id="ELB41357.1"/>
    </source>
</evidence>
<accession>A0A829A972</accession>